<dbReference type="Gene3D" id="3.40.50.720">
    <property type="entry name" value="NAD(P)-binding Rossmann-like Domain"/>
    <property type="match status" value="1"/>
</dbReference>
<dbReference type="Pfam" id="PF14457">
    <property type="entry name" value="Prok-E2_A"/>
    <property type="match status" value="1"/>
</dbReference>
<dbReference type="GO" id="GO:0006508">
    <property type="term" value="P:proteolysis"/>
    <property type="evidence" value="ECO:0007669"/>
    <property type="project" value="UniProtKB-KW"/>
</dbReference>
<evidence type="ECO:0000256" key="3">
    <source>
        <dbReference type="ARBA" id="ARBA00022801"/>
    </source>
</evidence>
<feature type="domain" description="JAB" evidence="7">
    <location>
        <begin position="637"/>
        <end position="753"/>
    </location>
</feature>
<dbReference type="InterPro" id="IPR035985">
    <property type="entry name" value="Ubiquitin-activating_enz"/>
</dbReference>
<dbReference type="Gene3D" id="3.40.140.10">
    <property type="entry name" value="Cytidine Deaminase, domain 2"/>
    <property type="match status" value="1"/>
</dbReference>
<dbReference type="InterPro" id="IPR028090">
    <property type="entry name" value="JAB_dom_prok"/>
</dbReference>
<accession>A0A380TGZ2</accession>
<dbReference type="Pfam" id="PF14464">
    <property type="entry name" value="Prok-JAB"/>
    <property type="match status" value="1"/>
</dbReference>
<dbReference type="GO" id="GO:0008237">
    <property type="term" value="F:metallopeptidase activity"/>
    <property type="evidence" value="ECO:0007669"/>
    <property type="project" value="UniProtKB-KW"/>
</dbReference>
<evidence type="ECO:0000313" key="8">
    <source>
        <dbReference type="EMBL" id="SUS07742.1"/>
    </source>
</evidence>
<keyword evidence="1" id="KW-0645">Protease</keyword>
<evidence type="ECO:0000256" key="2">
    <source>
        <dbReference type="ARBA" id="ARBA00022723"/>
    </source>
</evidence>
<keyword evidence="5" id="KW-0482">Metalloprotease</keyword>
<keyword evidence="3" id="KW-0378">Hydrolase</keyword>
<evidence type="ECO:0000259" key="6">
    <source>
        <dbReference type="Pfam" id="PF00899"/>
    </source>
</evidence>
<dbReference type="EMBL" id="UIDG01000445">
    <property type="protein sequence ID" value="SUS07742.1"/>
    <property type="molecule type" value="Genomic_DNA"/>
</dbReference>
<organism evidence="8">
    <name type="scientific">metagenome</name>
    <dbReference type="NCBI Taxonomy" id="256318"/>
    <lineage>
        <taxon>unclassified sequences</taxon>
        <taxon>metagenomes</taxon>
    </lineage>
</organism>
<dbReference type="AlphaFoldDB" id="A0A380TGZ2"/>
<dbReference type="GO" id="GO:0008641">
    <property type="term" value="F:ubiquitin-like modifier activating enzyme activity"/>
    <property type="evidence" value="ECO:0007669"/>
    <property type="project" value="InterPro"/>
</dbReference>
<name>A0A380TGZ2_9ZZZZ</name>
<dbReference type="SUPFAM" id="SSF102712">
    <property type="entry name" value="JAB1/MPN domain"/>
    <property type="match status" value="1"/>
</dbReference>
<sequence>MVIAELKDTFARALAIIRKHPAVVQVSVPVPNPASAGASVDVTFDVNLPNAWRAEGHSPSGVRAQETVRFDFPPRFPLEPPRVSLRPDFDRSHPHLQPYLENGRPVPCIYDGPLLEFLHHEGLLGILNQMTVWLERAALAQLIDPEQGWEPVRRDALDDYVVADAAILRSLVQRDGGWSFLKFEYLRFLEAGATTMAHGEIGSTPLKINSILVRDIFNERPLGSDGRLAHGRSAALIAWPGKLPSGELVVTRQYTPETVTDVDGLMARARLYGCDQQLQTALTLLKGSFASYQPVGPFLMAIVLCARRPTRLISTDSAIELCPYVVDVAPPSLFGQGGKSVVRPAGHRHAISPGLLRHMAGEPSAARDELLRWTLIGCGSLGSKIALHLARSGRAPTVVIDKSTMSPHNAARHSLIPQAGDLQILWMESKAKLLADAIRSFGQEAVALPTNAIDLVASADAAKTAWSKKTWAVVNATASLPAREALAAASLRRLPARVIETSLYSGGRLGVITVEGPDRNPNTGDLMAATYALLKADPAMSRLAFSRDGATGRCDIGEGCGSLTMPMSDARLSLLAAPMAERIAQLQRSSLSQEDGEILIGQLGDDGLSLSWQRHSVPPLTVVHTENGSSWHVRIHARAVEKITAEVRAWPTVETGGILVGRISEVLQSLQVVDVLPAPQDSSRSTFEFILGVQDVRSTLAAYAEESGWSLYCLGTWHSHLGPSGPSATDRATAKAAALARIAPSVLLIHTPTGFRALLDEDSDR</sequence>
<dbReference type="GO" id="GO:0046872">
    <property type="term" value="F:metal ion binding"/>
    <property type="evidence" value="ECO:0007669"/>
    <property type="project" value="UniProtKB-KW"/>
</dbReference>
<dbReference type="InterPro" id="IPR000594">
    <property type="entry name" value="ThiF_NAD_FAD-bd"/>
</dbReference>
<evidence type="ECO:0000256" key="1">
    <source>
        <dbReference type="ARBA" id="ARBA00022670"/>
    </source>
</evidence>
<keyword evidence="4" id="KW-0862">Zinc</keyword>
<protein>
    <submittedName>
        <fullName evidence="8">F38</fullName>
    </submittedName>
</protein>
<dbReference type="Pfam" id="PF00899">
    <property type="entry name" value="ThiF"/>
    <property type="match status" value="1"/>
</dbReference>
<evidence type="ECO:0000259" key="7">
    <source>
        <dbReference type="Pfam" id="PF14464"/>
    </source>
</evidence>
<dbReference type="SUPFAM" id="SSF69572">
    <property type="entry name" value="Activating enzymes of the ubiquitin-like proteins"/>
    <property type="match status" value="1"/>
</dbReference>
<feature type="domain" description="THIF-type NAD/FAD binding fold" evidence="6">
    <location>
        <begin position="371"/>
        <end position="513"/>
    </location>
</feature>
<evidence type="ECO:0000256" key="4">
    <source>
        <dbReference type="ARBA" id="ARBA00022833"/>
    </source>
</evidence>
<dbReference type="InterPro" id="IPR032865">
    <property type="entry name" value="Prok-E2_A"/>
</dbReference>
<evidence type="ECO:0000256" key="5">
    <source>
        <dbReference type="ARBA" id="ARBA00023049"/>
    </source>
</evidence>
<reference evidence="8" key="1">
    <citation type="submission" date="2018-07" db="EMBL/GenBank/DDBJ databases">
        <authorList>
            <person name="Quirk P.G."/>
            <person name="Krulwich T.A."/>
        </authorList>
    </citation>
    <scope>NUCLEOTIDE SEQUENCE</scope>
</reference>
<gene>
    <name evidence="8" type="ORF">DF3PB_50012</name>
</gene>
<proteinExistence type="predicted"/>
<keyword evidence="2" id="KW-0479">Metal-binding</keyword>